<dbReference type="InterPro" id="IPR049142">
    <property type="entry name" value="MS_channel_1st"/>
</dbReference>
<dbReference type="OrthoDB" id="9784565at2"/>
<evidence type="ECO:0000259" key="8">
    <source>
        <dbReference type="Pfam" id="PF00924"/>
    </source>
</evidence>
<dbReference type="AlphaFoldDB" id="A0A5K7YVH8"/>
<evidence type="ECO:0000256" key="1">
    <source>
        <dbReference type="ARBA" id="ARBA00004651"/>
    </source>
</evidence>
<dbReference type="GO" id="GO:0008381">
    <property type="term" value="F:mechanosensitive monoatomic ion channel activity"/>
    <property type="evidence" value="ECO:0007669"/>
    <property type="project" value="InterPro"/>
</dbReference>
<dbReference type="Pfam" id="PF21088">
    <property type="entry name" value="MS_channel_1st"/>
    <property type="match status" value="1"/>
</dbReference>
<sequence length="371" mass="41025">MDTIANYLDRSISFFTAEASLANSLAKALAVLLAAFFLWLIVKRILTTLEKKAVHFKLIQFRRELFAVLRKTVGLLLLWLVGVIWIRLFHLVVIERMFHAVFIIIAATPVKAYLLIFLELLERNLAARTETAIDNIVIDLLNKFSGAIVYATAAVIALDVLGVNVMPFIAGAGVMGVAVGFAAKDTLSNLIAGILLIIDRPFEIGDRIEVWSAPAGSASWGDVIDIGLRATRIKTTDNIVVIIPNNEIMTRDIVNYTAIYSSIRVRINIGIAYDSDLAMAKSLILQAAASADWILSEPPPKVVVRNFGESSVDLQARVWIKNARRRMDTIDFITDTVKNLFDEHGIEIPFPRRDVTIVDRGAGDSLPQGKK</sequence>
<feature type="transmembrane region" description="Helical" evidence="7">
    <location>
        <begin position="72"/>
        <end position="94"/>
    </location>
</feature>
<dbReference type="EMBL" id="AP021874">
    <property type="protein sequence ID" value="BBO72415.1"/>
    <property type="molecule type" value="Genomic_DNA"/>
</dbReference>
<evidence type="ECO:0000256" key="3">
    <source>
        <dbReference type="ARBA" id="ARBA00022475"/>
    </source>
</evidence>
<dbReference type="SUPFAM" id="SSF82689">
    <property type="entry name" value="Mechanosensitive channel protein MscS (YggB), C-terminal domain"/>
    <property type="match status" value="1"/>
</dbReference>
<dbReference type="InterPro" id="IPR045275">
    <property type="entry name" value="MscS_archaea/bacteria_type"/>
</dbReference>
<feature type="domain" description="Mechanosensitive ion channel transmembrane helices 2/3" evidence="10">
    <location>
        <begin position="148"/>
        <end position="184"/>
    </location>
</feature>
<feature type="domain" description="Mechanosensitive ion channel MscS" evidence="8">
    <location>
        <begin position="185"/>
        <end position="257"/>
    </location>
</feature>
<comment type="similarity">
    <text evidence="2">Belongs to the MscS (TC 1.A.23) family.</text>
</comment>
<keyword evidence="3" id="KW-1003">Cell membrane</keyword>
<reference evidence="11 12" key="1">
    <citation type="submission" date="2019-11" db="EMBL/GenBank/DDBJ databases">
        <title>Comparative genomics of hydrocarbon-degrading Desulfosarcina strains.</title>
        <authorList>
            <person name="Watanabe M."/>
            <person name="Kojima H."/>
            <person name="Fukui M."/>
        </authorList>
    </citation>
    <scope>NUCLEOTIDE SEQUENCE [LARGE SCALE GENOMIC DNA]</scope>
    <source>
        <strain evidence="11 12">PL12</strain>
    </source>
</reference>
<evidence type="ECO:0000313" key="12">
    <source>
        <dbReference type="Proteomes" id="UP000427906"/>
    </source>
</evidence>
<organism evidence="11 12">
    <name type="scientific">Desulfosarcina alkanivorans</name>
    <dbReference type="NCBI Taxonomy" id="571177"/>
    <lineage>
        <taxon>Bacteria</taxon>
        <taxon>Pseudomonadati</taxon>
        <taxon>Thermodesulfobacteriota</taxon>
        <taxon>Desulfobacteria</taxon>
        <taxon>Desulfobacterales</taxon>
        <taxon>Desulfosarcinaceae</taxon>
        <taxon>Desulfosarcina</taxon>
    </lineage>
</organism>
<dbReference type="InterPro" id="IPR006685">
    <property type="entry name" value="MscS_channel_2nd"/>
</dbReference>
<dbReference type="KEGG" id="dalk:DSCA_63450"/>
<evidence type="ECO:0000256" key="6">
    <source>
        <dbReference type="ARBA" id="ARBA00023136"/>
    </source>
</evidence>
<dbReference type="PANTHER" id="PTHR30221:SF1">
    <property type="entry name" value="SMALL-CONDUCTANCE MECHANOSENSITIVE CHANNEL"/>
    <property type="match status" value="1"/>
</dbReference>
<comment type="subcellular location">
    <subcellularLocation>
        <location evidence="1">Cell membrane</location>
        <topology evidence="1">Multi-pass membrane protein</topology>
    </subcellularLocation>
</comment>
<proteinExistence type="inferred from homology"/>
<keyword evidence="12" id="KW-1185">Reference proteome</keyword>
<protein>
    <recommendedName>
        <fullName evidence="13">Mechanosensitive ion channel protein MscS</fullName>
    </recommendedName>
</protein>
<dbReference type="Gene3D" id="1.10.287.1260">
    <property type="match status" value="1"/>
</dbReference>
<dbReference type="InterPro" id="IPR010920">
    <property type="entry name" value="LSM_dom_sf"/>
</dbReference>
<evidence type="ECO:0000256" key="7">
    <source>
        <dbReference type="SAM" id="Phobius"/>
    </source>
</evidence>
<dbReference type="Proteomes" id="UP000427906">
    <property type="component" value="Chromosome"/>
</dbReference>
<evidence type="ECO:0000256" key="5">
    <source>
        <dbReference type="ARBA" id="ARBA00022989"/>
    </source>
</evidence>
<dbReference type="PANTHER" id="PTHR30221">
    <property type="entry name" value="SMALL-CONDUCTANCE MECHANOSENSITIVE CHANNEL"/>
    <property type="match status" value="1"/>
</dbReference>
<dbReference type="SUPFAM" id="SSF50182">
    <property type="entry name" value="Sm-like ribonucleoproteins"/>
    <property type="match status" value="1"/>
</dbReference>
<evidence type="ECO:0000313" key="11">
    <source>
        <dbReference type="EMBL" id="BBO72415.1"/>
    </source>
</evidence>
<dbReference type="Gene3D" id="3.30.70.100">
    <property type="match status" value="1"/>
</dbReference>
<evidence type="ECO:0000256" key="2">
    <source>
        <dbReference type="ARBA" id="ARBA00008017"/>
    </source>
</evidence>
<feature type="transmembrane region" description="Helical" evidence="7">
    <location>
        <begin position="164"/>
        <end position="183"/>
    </location>
</feature>
<evidence type="ECO:0000259" key="10">
    <source>
        <dbReference type="Pfam" id="PF21088"/>
    </source>
</evidence>
<keyword evidence="5 7" id="KW-1133">Transmembrane helix</keyword>
<dbReference type="GO" id="GO:0005886">
    <property type="term" value="C:plasma membrane"/>
    <property type="evidence" value="ECO:0007669"/>
    <property type="project" value="UniProtKB-SubCell"/>
</dbReference>
<evidence type="ECO:0000256" key="4">
    <source>
        <dbReference type="ARBA" id="ARBA00022692"/>
    </source>
</evidence>
<dbReference type="Pfam" id="PF21082">
    <property type="entry name" value="MS_channel_3rd"/>
    <property type="match status" value="1"/>
</dbReference>
<dbReference type="InterPro" id="IPR023408">
    <property type="entry name" value="MscS_beta-dom_sf"/>
</dbReference>
<evidence type="ECO:0008006" key="13">
    <source>
        <dbReference type="Google" id="ProtNLM"/>
    </source>
</evidence>
<name>A0A5K7YVH8_9BACT</name>
<keyword evidence="4 7" id="KW-0812">Transmembrane</keyword>
<keyword evidence="6 7" id="KW-0472">Membrane</keyword>
<feature type="domain" description="Mechanosensitive ion channel MscS C-terminal" evidence="9">
    <location>
        <begin position="265"/>
        <end position="348"/>
    </location>
</feature>
<dbReference type="Pfam" id="PF00924">
    <property type="entry name" value="MS_channel_2nd"/>
    <property type="match status" value="1"/>
</dbReference>
<gene>
    <name evidence="11" type="ORF">DSCA_63450</name>
</gene>
<accession>A0A5K7YVH8</accession>
<dbReference type="RefSeq" id="WP_155320115.1">
    <property type="nucleotide sequence ID" value="NZ_AP021874.1"/>
</dbReference>
<evidence type="ECO:0000259" key="9">
    <source>
        <dbReference type="Pfam" id="PF21082"/>
    </source>
</evidence>
<dbReference type="SUPFAM" id="SSF82861">
    <property type="entry name" value="Mechanosensitive channel protein MscS (YggB), transmembrane region"/>
    <property type="match status" value="1"/>
</dbReference>
<feature type="transmembrane region" description="Helical" evidence="7">
    <location>
        <begin position="20"/>
        <end position="42"/>
    </location>
</feature>
<dbReference type="Gene3D" id="2.30.30.60">
    <property type="match status" value="1"/>
</dbReference>
<dbReference type="InterPro" id="IPR011066">
    <property type="entry name" value="MscS_channel_C_sf"/>
</dbReference>
<dbReference type="InterPro" id="IPR011014">
    <property type="entry name" value="MscS_channel_TM-2"/>
</dbReference>
<feature type="transmembrane region" description="Helical" evidence="7">
    <location>
        <begin position="100"/>
        <end position="120"/>
    </location>
</feature>
<dbReference type="InterPro" id="IPR049278">
    <property type="entry name" value="MS_channel_C"/>
</dbReference>